<evidence type="ECO:0000313" key="1">
    <source>
        <dbReference type="EMBL" id="CAG8465846.1"/>
    </source>
</evidence>
<proteinExistence type="predicted"/>
<sequence length="480" mass="55081">MDPFMSVISEDYAKIKEYADIKNSSNENELKSVSKHINTQHEIRNITEMSQTIEVNPSSEELTIESFFLTNKDLEKFLKDQAGINFNDTFNCIQFNKPKITINNESNIWSGSFDSNISNFLSIESNIYFGTSATSHAKVGKLIKLLINKKNKIDEMLESQPAYIIGPDFQKNSSVPNISCWTNEPLDALILEKLEELFDDEYEIVGHMIPIGTESLTADEKFSDFFQEFNISAYFQAKVEVDSLKRNILKFSIDVNDCGMGPMLSENWPLLRKLGSGYFLNSIEIKVAPIKDESMPDSSLYKIKDGPWPQQLNREIYMSEIRANNYGIDAAISRDPGVKVSHSRKNEQGFNFLIKEWERIVTNGCRAGLCWEYQYTTNGLQNNLNHRKSFAPGKHSCHWFTLKAMSGFRITITQTLRCEITDCWWRKLNPNTGSKLMKLCPKMAHTLEITFNSLESFNEKFANLKNSVEFHEDQLNINIT</sequence>
<comment type="caution">
    <text evidence="1">The sequence shown here is derived from an EMBL/GenBank/DDBJ whole genome shotgun (WGS) entry which is preliminary data.</text>
</comment>
<reference evidence="1" key="1">
    <citation type="submission" date="2021-06" db="EMBL/GenBank/DDBJ databases">
        <authorList>
            <person name="Kallberg Y."/>
            <person name="Tangrot J."/>
            <person name="Rosling A."/>
        </authorList>
    </citation>
    <scope>NUCLEOTIDE SEQUENCE</scope>
    <source>
        <strain evidence="1">AZ414A</strain>
    </source>
</reference>
<gene>
    <name evidence="1" type="ORF">DEBURN_LOCUS2913</name>
</gene>
<evidence type="ECO:0000313" key="2">
    <source>
        <dbReference type="Proteomes" id="UP000789706"/>
    </source>
</evidence>
<protein>
    <submittedName>
        <fullName evidence="1">903_t:CDS:1</fullName>
    </submittedName>
</protein>
<name>A0A9N8VYL6_9GLOM</name>
<dbReference type="AlphaFoldDB" id="A0A9N8VYL6"/>
<organism evidence="1 2">
    <name type="scientific">Diversispora eburnea</name>
    <dbReference type="NCBI Taxonomy" id="1213867"/>
    <lineage>
        <taxon>Eukaryota</taxon>
        <taxon>Fungi</taxon>
        <taxon>Fungi incertae sedis</taxon>
        <taxon>Mucoromycota</taxon>
        <taxon>Glomeromycotina</taxon>
        <taxon>Glomeromycetes</taxon>
        <taxon>Diversisporales</taxon>
        <taxon>Diversisporaceae</taxon>
        <taxon>Diversispora</taxon>
    </lineage>
</organism>
<accession>A0A9N8VYL6</accession>
<dbReference type="OrthoDB" id="2447036at2759"/>
<dbReference type="EMBL" id="CAJVPK010000170">
    <property type="protein sequence ID" value="CAG8465846.1"/>
    <property type="molecule type" value="Genomic_DNA"/>
</dbReference>
<dbReference type="Proteomes" id="UP000789706">
    <property type="component" value="Unassembled WGS sequence"/>
</dbReference>
<keyword evidence="2" id="KW-1185">Reference proteome</keyword>